<protein>
    <submittedName>
        <fullName evidence="2">Uncharacterized protein</fullName>
    </submittedName>
</protein>
<evidence type="ECO:0000313" key="3">
    <source>
        <dbReference type="Proteomes" id="UP001499878"/>
    </source>
</evidence>
<name>A0ABP9T7B3_9ACTN</name>
<dbReference type="Proteomes" id="UP001499878">
    <property type="component" value="Unassembled WGS sequence"/>
</dbReference>
<evidence type="ECO:0000256" key="1">
    <source>
        <dbReference type="SAM" id="MobiDB-lite"/>
    </source>
</evidence>
<comment type="caution">
    <text evidence="2">The sequence shown here is derived from an EMBL/GenBank/DDBJ whole genome shotgun (WGS) entry which is preliminary data.</text>
</comment>
<feature type="compositionally biased region" description="Low complexity" evidence="1">
    <location>
        <begin position="70"/>
        <end position="81"/>
    </location>
</feature>
<gene>
    <name evidence="2" type="ORF">GCM10023323_50080</name>
</gene>
<organism evidence="2 3">
    <name type="scientific">Streptomyces thinghirensis</name>
    <dbReference type="NCBI Taxonomy" id="551547"/>
    <lineage>
        <taxon>Bacteria</taxon>
        <taxon>Bacillati</taxon>
        <taxon>Actinomycetota</taxon>
        <taxon>Actinomycetes</taxon>
        <taxon>Kitasatosporales</taxon>
        <taxon>Streptomycetaceae</taxon>
        <taxon>Streptomyces</taxon>
    </lineage>
</organism>
<dbReference type="EMBL" id="BAABJR010000013">
    <property type="protein sequence ID" value="GAA5212745.1"/>
    <property type="molecule type" value="Genomic_DNA"/>
</dbReference>
<accession>A0ABP9T7B3</accession>
<feature type="region of interest" description="Disordered" evidence="1">
    <location>
        <begin position="35"/>
        <end position="81"/>
    </location>
</feature>
<evidence type="ECO:0000313" key="2">
    <source>
        <dbReference type="EMBL" id="GAA5212745.1"/>
    </source>
</evidence>
<keyword evidence="3" id="KW-1185">Reference proteome</keyword>
<reference evidence="3" key="1">
    <citation type="journal article" date="2019" name="Int. J. Syst. Evol. Microbiol.">
        <title>The Global Catalogue of Microorganisms (GCM) 10K type strain sequencing project: providing services to taxonomists for standard genome sequencing and annotation.</title>
        <authorList>
            <consortium name="The Broad Institute Genomics Platform"/>
            <consortium name="The Broad Institute Genome Sequencing Center for Infectious Disease"/>
            <person name="Wu L."/>
            <person name="Ma J."/>
        </authorList>
    </citation>
    <scope>NUCLEOTIDE SEQUENCE [LARGE SCALE GENOMIC DNA]</scope>
    <source>
        <strain evidence="3">JCM 18306</strain>
    </source>
</reference>
<sequence length="118" mass="11248">MEPELFATFSENLCQPLPAAILPGRPVMLTSTLVSSHTDGSGAGVSDSSGAEVLGDGEAGAEVLGAGDSGAEVLGEPLGELPGESLGGGAVSLVDWLGAGSVEGVLSGAVSAAELVGG</sequence>
<proteinExistence type="predicted"/>